<dbReference type="EMBL" id="PEZZ01000014">
    <property type="protein sequence ID" value="PIS05258.1"/>
    <property type="molecule type" value="Genomic_DNA"/>
</dbReference>
<dbReference type="PANTHER" id="PTHR42991">
    <property type="entry name" value="ALDEHYDE DEHYDROGENASE"/>
    <property type="match status" value="1"/>
</dbReference>
<evidence type="ECO:0000313" key="5">
    <source>
        <dbReference type="Proteomes" id="UP000230935"/>
    </source>
</evidence>
<gene>
    <name evidence="4" type="ORF">COT81_02040</name>
</gene>
<protein>
    <submittedName>
        <fullName evidence="4">Aldehyde dehydrogenase</fullName>
    </submittedName>
</protein>
<proteinExistence type="inferred from homology"/>
<dbReference type="PANTHER" id="PTHR42991:SF1">
    <property type="entry name" value="ALDEHYDE DEHYDROGENASE"/>
    <property type="match status" value="1"/>
</dbReference>
<dbReference type="Gene3D" id="3.40.309.10">
    <property type="entry name" value="Aldehyde Dehydrogenase, Chain A, domain 2"/>
    <property type="match status" value="1"/>
</dbReference>
<dbReference type="Pfam" id="PF00171">
    <property type="entry name" value="Aldedh"/>
    <property type="match status" value="1"/>
</dbReference>
<dbReference type="GO" id="GO:0008911">
    <property type="term" value="F:lactaldehyde dehydrogenase (NAD+) activity"/>
    <property type="evidence" value="ECO:0007669"/>
    <property type="project" value="TreeGrafter"/>
</dbReference>
<dbReference type="InterPro" id="IPR016163">
    <property type="entry name" value="Ald_DH_C"/>
</dbReference>
<evidence type="ECO:0000256" key="2">
    <source>
        <dbReference type="ARBA" id="ARBA00023002"/>
    </source>
</evidence>
<evidence type="ECO:0000313" key="4">
    <source>
        <dbReference type="EMBL" id="PIS05258.1"/>
    </source>
</evidence>
<name>A0A2H0W1N0_9BACT</name>
<evidence type="ECO:0000259" key="3">
    <source>
        <dbReference type="Pfam" id="PF00171"/>
    </source>
</evidence>
<accession>A0A2H0W1N0</accession>
<reference evidence="5" key="1">
    <citation type="submission" date="2017-09" db="EMBL/GenBank/DDBJ databases">
        <title>Depth-based differentiation of microbial function through sediment-hosted aquifers and enrichment of novel symbionts in the deep terrestrial subsurface.</title>
        <authorList>
            <person name="Probst A.J."/>
            <person name="Ladd B."/>
            <person name="Jarett J.K."/>
            <person name="Geller-Mcgrath D.E."/>
            <person name="Sieber C.M.K."/>
            <person name="Emerson J.B."/>
            <person name="Anantharaman K."/>
            <person name="Thomas B.C."/>
            <person name="Malmstrom R."/>
            <person name="Stieglmeier M."/>
            <person name="Klingl A."/>
            <person name="Woyke T."/>
            <person name="Ryan C.M."/>
            <person name="Banfield J.F."/>
        </authorList>
    </citation>
    <scope>NUCLEOTIDE SEQUENCE [LARGE SCALE GENOMIC DNA]</scope>
</reference>
<dbReference type="SUPFAM" id="SSF53720">
    <property type="entry name" value="ALDH-like"/>
    <property type="match status" value="1"/>
</dbReference>
<dbReference type="InterPro" id="IPR015590">
    <property type="entry name" value="Aldehyde_DH_dom"/>
</dbReference>
<organism evidence="4 5">
    <name type="scientific">Candidatus Buchananbacteria bacterium CG10_big_fil_rev_8_21_14_0_10_42_9</name>
    <dbReference type="NCBI Taxonomy" id="1974526"/>
    <lineage>
        <taxon>Bacteria</taxon>
        <taxon>Candidatus Buchananiibacteriota</taxon>
    </lineage>
</organism>
<evidence type="ECO:0000256" key="1">
    <source>
        <dbReference type="ARBA" id="ARBA00009986"/>
    </source>
</evidence>
<dbReference type="AlphaFoldDB" id="A0A2H0W1N0"/>
<dbReference type="Proteomes" id="UP000230935">
    <property type="component" value="Unassembled WGS sequence"/>
</dbReference>
<dbReference type="InterPro" id="IPR051020">
    <property type="entry name" value="ALDH-related_metabolic_enz"/>
</dbReference>
<sequence length="477" mass="52282">MVVKEFPIYVAGKFVKSRQRLEVLNPYNDRPVGLTFSATKQQLEQATKAAVKTFEITRKMGVYERVAIFDQLIAGLTKKQKAFARMISLESAKPIKDAEVEAMRAINVLTLAKEEAKRIAGEVLDLDLLASSDGRWGIVKRFPVGPVAGISPFNYPLNLAIHKVAPTIAAGCTLVLKVPSRTPLTMMMFAELIDDTNLPKGAISIMAMDRKVGDALVTDDRFKLLSFTGSPAVGWKMKERSGKKKVVLELGGNAGALVDESADIKWAAKRLVVGAFSFSGQICISTQRLFVHKNVYDKFVSEYIKLVKKIKLGNPIDPQTQVGPMIEAGAVKRTEKWVNEAIKSGSKVLTGGKANGKFFEPTVLDRPKPSLAICSEEAFAPVVNLYPVNSFTEGIKNINNSAFGLQAGVFTNSFEHINYAFQELEVGGVVINDVPGYRIDHMPYGGVKDSGLGREGLKYSIEDMTELRLMVLNNKTS</sequence>
<comment type="caution">
    <text evidence="4">The sequence shown here is derived from an EMBL/GenBank/DDBJ whole genome shotgun (WGS) entry which is preliminary data.</text>
</comment>
<feature type="domain" description="Aldehyde dehydrogenase" evidence="3">
    <location>
        <begin position="15"/>
        <end position="468"/>
    </location>
</feature>
<dbReference type="Gene3D" id="3.40.605.10">
    <property type="entry name" value="Aldehyde Dehydrogenase, Chain A, domain 1"/>
    <property type="match status" value="1"/>
</dbReference>
<keyword evidence="2" id="KW-0560">Oxidoreductase</keyword>
<dbReference type="InterPro" id="IPR016161">
    <property type="entry name" value="Ald_DH/histidinol_DH"/>
</dbReference>
<comment type="similarity">
    <text evidence="1">Belongs to the aldehyde dehydrogenase family.</text>
</comment>
<dbReference type="InterPro" id="IPR016162">
    <property type="entry name" value="Ald_DH_N"/>
</dbReference>